<dbReference type="OrthoDB" id="5147310at2"/>
<gene>
    <name evidence="2" type="ORF">CQY22_012615</name>
</gene>
<name>A0A2G5P8F3_9MYCO</name>
<dbReference type="STRING" id="85968.GCA_900073015_00721"/>
<keyword evidence="3" id="KW-1185">Reference proteome</keyword>
<comment type="caution">
    <text evidence="2">The sequence shown here is derived from an EMBL/GenBank/DDBJ whole genome shotgun (WGS) entry which is preliminary data.</text>
</comment>
<keyword evidence="1" id="KW-0456">Lyase</keyword>
<evidence type="ECO:0000313" key="3">
    <source>
        <dbReference type="Proteomes" id="UP000230551"/>
    </source>
</evidence>
<protein>
    <submittedName>
        <fullName evidence="2">Uncharacterized protein</fullName>
    </submittedName>
</protein>
<dbReference type="RefSeq" id="WP_090586129.1">
    <property type="nucleotide sequence ID" value="NZ_CP104302.1"/>
</dbReference>
<evidence type="ECO:0000313" key="2">
    <source>
        <dbReference type="EMBL" id="PIB74537.1"/>
    </source>
</evidence>
<dbReference type="Gene3D" id="1.10.275.10">
    <property type="entry name" value="Fumarase/aspartase (N-terminal domain)"/>
    <property type="match status" value="1"/>
</dbReference>
<evidence type="ECO:0000256" key="1">
    <source>
        <dbReference type="ARBA" id="ARBA00023239"/>
    </source>
</evidence>
<dbReference type="Pfam" id="PF00221">
    <property type="entry name" value="Lyase_aromatic"/>
    <property type="match status" value="1"/>
</dbReference>
<dbReference type="InterPro" id="IPR008948">
    <property type="entry name" value="L-Aspartase-like"/>
</dbReference>
<accession>A0A2G5P8F3</accession>
<dbReference type="AlphaFoldDB" id="A0A2G5P8F3"/>
<dbReference type="InterPro" id="IPR001106">
    <property type="entry name" value="Aromatic_Lyase"/>
</dbReference>
<sequence length="392" mass="41678">MNGGRVEQIQALLEAGSSSEAIDLIARERAAVNTLLDDPSCPPIYGFTTLLGHLDSTAALLSDQRQLLDAHLVGPVVEFPSAWGLLLNRVKLTQLSRGGSGIHPETHERLIALSGAPDSLSWSGNWMTSYGSGDVVPGAWFVEGLRNRGVIDLSHRGDLIALINGHFVSTAAGLVVSDHFSALTAESIDIIKSVSEAASPGRNQRPVTLRDITPITLQIERSVDNLFTALLDRLSTPSCNPIFRFSPEDPVTAHSQSSFLDYRLTGALSQAIQTSAQTGTYLKAAIHAATAADATDARARLQPTKIAEALLREIAAFSIPTHFSLQESRGVEDVADLSLVAARTLASVLDRLDSLLDLATSTVAPGSDRCRRSGPLGTAVKESQLLAPKLAL</sequence>
<dbReference type="GO" id="GO:0016841">
    <property type="term" value="F:ammonia-lyase activity"/>
    <property type="evidence" value="ECO:0007669"/>
    <property type="project" value="UniProtKB-ARBA"/>
</dbReference>
<dbReference type="InterPro" id="IPR024083">
    <property type="entry name" value="Fumarase/histidase_N"/>
</dbReference>
<proteinExistence type="predicted"/>
<dbReference type="SUPFAM" id="SSF48557">
    <property type="entry name" value="L-aspartase-like"/>
    <property type="match status" value="1"/>
</dbReference>
<organism evidence="2 3">
    <name type="scientific">Mycolicibacterium brumae</name>
    <dbReference type="NCBI Taxonomy" id="85968"/>
    <lineage>
        <taxon>Bacteria</taxon>
        <taxon>Bacillati</taxon>
        <taxon>Actinomycetota</taxon>
        <taxon>Actinomycetes</taxon>
        <taxon>Mycobacteriales</taxon>
        <taxon>Mycobacteriaceae</taxon>
        <taxon>Mycolicibacterium</taxon>
    </lineage>
</organism>
<dbReference type="Proteomes" id="UP000230551">
    <property type="component" value="Unassembled WGS sequence"/>
</dbReference>
<reference evidence="2 3" key="1">
    <citation type="journal article" date="2017" name="Infect. Genet. Evol.">
        <title>The new phylogeny of the genus Mycobacterium: The old and the news.</title>
        <authorList>
            <person name="Tortoli E."/>
            <person name="Fedrizzi T."/>
            <person name="Meehan C.J."/>
            <person name="Trovato A."/>
            <person name="Grottola A."/>
            <person name="Giacobazzi E."/>
            <person name="Serpini G.F."/>
            <person name="Tagliazucchi S."/>
            <person name="Fabio A."/>
            <person name="Bettua C."/>
            <person name="Bertorelli R."/>
            <person name="Frascaro F."/>
            <person name="De Sanctis V."/>
            <person name="Pecorari M."/>
            <person name="Jousson O."/>
            <person name="Segata N."/>
            <person name="Cirillo D.M."/>
        </authorList>
    </citation>
    <scope>NUCLEOTIDE SEQUENCE [LARGE SCALE GENOMIC DNA]</scope>
    <source>
        <strain evidence="2 3">CIP1034565</strain>
    </source>
</reference>
<dbReference type="EMBL" id="PDCN02000016">
    <property type="protein sequence ID" value="PIB74537.1"/>
    <property type="molecule type" value="Genomic_DNA"/>
</dbReference>